<dbReference type="AlphaFoldDB" id="A0A540M9B5"/>
<evidence type="ECO:0000313" key="3">
    <source>
        <dbReference type="Proteomes" id="UP000315295"/>
    </source>
</evidence>
<evidence type="ECO:0000256" key="1">
    <source>
        <dbReference type="SAM" id="Phobius"/>
    </source>
</evidence>
<dbReference type="Proteomes" id="UP000315295">
    <property type="component" value="Unassembled WGS sequence"/>
</dbReference>
<sequence length="89" mass="9918">MVFTSNLLSLSVPDPFFESWLRDNDNLEIIDQHTSTAITTFSAATADVALITNDFFISLFSGIFTLLYLFTINPFSKLTNNDFAAQTPS</sequence>
<reference evidence="2 3" key="1">
    <citation type="journal article" date="2019" name="G3 (Bethesda)">
        <title>Sequencing of a Wild Apple (Malus baccata) Genome Unravels the Differences Between Cultivated and Wild Apple Species Regarding Disease Resistance and Cold Tolerance.</title>
        <authorList>
            <person name="Chen X."/>
        </authorList>
    </citation>
    <scope>NUCLEOTIDE SEQUENCE [LARGE SCALE GENOMIC DNA]</scope>
    <source>
        <strain evidence="3">cv. Shandingzi</strain>
        <tissue evidence="2">Leaves</tissue>
    </source>
</reference>
<dbReference type="STRING" id="106549.A0A540M9B5"/>
<keyword evidence="1" id="KW-0812">Transmembrane</keyword>
<accession>A0A540M9B5</accession>
<protein>
    <submittedName>
        <fullName evidence="2">Uncharacterized protein</fullName>
    </submittedName>
</protein>
<name>A0A540M9B5_MALBA</name>
<keyword evidence="1" id="KW-1133">Transmembrane helix</keyword>
<keyword evidence="3" id="KW-1185">Reference proteome</keyword>
<proteinExistence type="predicted"/>
<evidence type="ECO:0000313" key="2">
    <source>
        <dbReference type="EMBL" id="TQD95344.1"/>
    </source>
</evidence>
<feature type="transmembrane region" description="Helical" evidence="1">
    <location>
        <begin position="55"/>
        <end position="72"/>
    </location>
</feature>
<keyword evidence="1" id="KW-0472">Membrane</keyword>
<dbReference type="EMBL" id="VIEB01000318">
    <property type="protein sequence ID" value="TQD95344.1"/>
    <property type="molecule type" value="Genomic_DNA"/>
</dbReference>
<organism evidence="2 3">
    <name type="scientific">Malus baccata</name>
    <name type="common">Siberian crab apple</name>
    <name type="synonym">Pyrus baccata</name>
    <dbReference type="NCBI Taxonomy" id="106549"/>
    <lineage>
        <taxon>Eukaryota</taxon>
        <taxon>Viridiplantae</taxon>
        <taxon>Streptophyta</taxon>
        <taxon>Embryophyta</taxon>
        <taxon>Tracheophyta</taxon>
        <taxon>Spermatophyta</taxon>
        <taxon>Magnoliopsida</taxon>
        <taxon>eudicotyledons</taxon>
        <taxon>Gunneridae</taxon>
        <taxon>Pentapetalae</taxon>
        <taxon>rosids</taxon>
        <taxon>fabids</taxon>
        <taxon>Rosales</taxon>
        <taxon>Rosaceae</taxon>
        <taxon>Amygdaloideae</taxon>
        <taxon>Maleae</taxon>
        <taxon>Malus</taxon>
    </lineage>
</organism>
<comment type="caution">
    <text evidence="2">The sequence shown here is derived from an EMBL/GenBank/DDBJ whole genome shotgun (WGS) entry which is preliminary data.</text>
</comment>
<gene>
    <name evidence="2" type="ORF">C1H46_019030</name>
</gene>